<gene>
    <name evidence="2" type="ORF">R4315_00405</name>
</gene>
<dbReference type="RefSeq" id="WP_317746200.1">
    <property type="nucleotide sequence ID" value="NZ_JAWLUP010000001.1"/>
</dbReference>
<evidence type="ECO:0000313" key="3">
    <source>
        <dbReference type="Proteomes" id="UP001185863"/>
    </source>
</evidence>
<proteinExistence type="predicted"/>
<keyword evidence="1" id="KW-1133">Transmembrane helix</keyword>
<evidence type="ECO:0000313" key="2">
    <source>
        <dbReference type="EMBL" id="MDV7263018.1"/>
    </source>
</evidence>
<name>A0AAE5A4N3_9NOCA</name>
<evidence type="ECO:0000256" key="1">
    <source>
        <dbReference type="SAM" id="Phobius"/>
    </source>
</evidence>
<dbReference type="AlphaFoldDB" id="A0AAE5A4N3"/>
<evidence type="ECO:0008006" key="4">
    <source>
        <dbReference type="Google" id="ProtNLM"/>
    </source>
</evidence>
<protein>
    <recommendedName>
        <fullName evidence="4">Peptidase MA superfamily protein</fullName>
    </recommendedName>
</protein>
<keyword evidence="1" id="KW-0812">Transmembrane</keyword>
<keyword evidence="1" id="KW-0472">Membrane</keyword>
<dbReference type="Proteomes" id="UP001185863">
    <property type="component" value="Unassembled WGS sequence"/>
</dbReference>
<dbReference type="EMBL" id="JAWLUP010000001">
    <property type="protein sequence ID" value="MDV7263018.1"/>
    <property type="molecule type" value="Genomic_DNA"/>
</dbReference>
<sequence>MPESEPATAGEPTTSRRRARPWELAALVGLVLAVLVVLALTGFSRTGERTDGAVGNADTAEQSRRIEVQALLDRWAKAVRSNDPAALSQLMDASASPGFLAAETRRAANLAAVEFSDWGYELADGTGTEVPESEVPESLVDALGADEVWSPAVRLRYAIADVDVLSTRKPVSLVVARRGDRWTLVSDNATVDGDHRTWRGPWDFGPVVSRRVDTGDGLTSVVLGHPDNAAMVDRLAEELPSAVVNVTQLWGPDWAGRTLVWVAASQDEFTALVGPDHDGRDIAAVAISDAVDPEAAAVSGQRIVFSPASAERLTEVTRRAILRHELTHVAARADTVDRSPMWVLEGYAEYAAYRGSDEEKRRIAPALTALVDEEGAPQEFPRDEDFSAAGERGSIAYETAWSLNAFVAEEFGESNVTQLYRALAVGESDLVQVDDTLAEVLDVDADQFRDEWADWVGARLG</sequence>
<accession>A0AAE5A4N3</accession>
<reference evidence="2" key="1">
    <citation type="submission" date="2023-10" db="EMBL/GenBank/DDBJ databases">
        <title>Development of a sustainable strategy for remediation of hydrocarbon-contaminated territories based on the waste exchange concept.</title>
        <authorList>
            <person name="Krivoruchko A."/>
        </authorList>
    </citation>
    <scope>NUCLEOTIDE SEQUENCE</scope>
    <source>
        <strain evidence="2">IEGM 68</strain>
    </source>
</reference>
<comment type="caution">
    <text evidence="2">The sequence shown here is derived from an EMBL/GenBank/DDBJ whole genome shotgun (WGS) entry which is preliminary data.</text>
</comment>
<organism evidence="2 3">
    <name type="scientific">Rhodococcus oxybenzonivorans</name>
    <dbReference type="NCBI Taxonomy" id="1990687"/>
    <lineage>
        <taxon>Bacteria</taxon>
        <taxon>Bacillati</taxon>
        <taxon>Actinomycetota</taxon>
        <taxon>Actinomycetes</taxon>
        <taxon>Mycobacteriales</taxon>
        <taxon>Nocardiaceae</taxon>
        <taxon>Rhodococcus</taxon>
    </lineage>
</organism>
<feature type="transmembrane region" description="Helical" evidence="1">
    <location>
        <begin position="24"/>
        <end position="43"/>
    </location>
</feature>